<dbReference type="PANTHER" id="PTHR46844:SF1">
    <property type="entry name" value="SLR5058 PROTEIN"/>
    <property type="match status" value="1"/>
</dbReference>
<dbReference type="InterPro" id="IPR001315">
    <property type="entry name" value="CARD"/>
</dbReference>
<dbReference type="InterPro" id="IPR036770">
    <property type="entry name" value="Ankyrin_rpt-contain_sf"/>
</dbReference>
<evidence type="ECO:0000313" key="5">
    <source>
        <dbReference type="EnsemblMetazoa" id="Aqu2.1.11149_001"/>
    </source>
</evidence>
<dbReference type="InterPro" id="IPR002110">
    <property type="entry name" value="Ankyrin_rpt"/>
</dbReference>
<feature type="domain" description="NACHT" evidence="4">
    <location>
        <begin position="1445"/>
        <end position="1565"/>
    </location>
</feature>
<feature type="region of interest" description="Disordered" evidence="2">
    <location>
        <begin position="159"/>
        <end position="184"/>
    </location>
</feature>
<dbReference type="InParanoid" id="A0A1X7TA25"/>
<accession>A0A1X7TA25</accession>
<dbReference type="SUPFAM" id="SSF52540">
    <property type="entry name" value="P-loop containing nucleoside triphosphate hydrolases"/>
    <property type="match status" value="1"/>
</dbReference>
<dbReference type="GO" id="GO:0042981">
    <property type="term" value="P:regulation of apoptotic process"/>
    <property type="evidence" value="ECO:0007669"/>
    <property type="project" value="InterPro"/>
</dbReference>
<organism evidence="5">
    <name type="scientific">Amphimedon queenslandica</name>
    <name type="common">Sponge</name>
    <dbReference type="NCBI Taxonomy" id="400682"/>
    <lineage>
        <taxon>Eukaryota</taxon>
        <taxon>Metazoa</taxon>
        <taxon>Porifera</taxon>
        <taxon>Demospongiae</taxon>
        <taxon>Heteroscleromorpha</taxon>
        <taxon>Haplosclerida</taxon>
        <taxon>Niphatidae</taxon>
        <taxon>Amphimedon</taxon>
    </lineage>
</organism>
<feature type="domain" description="CARD" evidence="3">
    <location>
        <begin position="774"/>
        <end position="839"/>
    </location>
</feature>
<feature type="region of interest" description="Disordered" evidence="2">
    <location>
        <begin position="289"/>
        <end position="311"/>
    </location>
</feature>
<dbReference type="EnsemblMetazoa" id="Aqu2.1.11149_001">
    <property type="protein sequence ID" value="Aqu2.1.11149_001"/>
    <property type="gene ID" value="Aqu2.1.11149"/>
</dbReference>
<evidence type="ECO:0000259" key="4">
    <source>
        <dbReference type="PROSITE" id="PS50837"/>
    </source>
</evidence>
<sequence length="2097" mass="238029">MIDVSQWRASIGLWNYCQAASSRPANGRHSYSFKAAVDSKSGSTTSGEKTSKLPAALSLIVSLLLSLLRYMKLNFIPPTGDVELNPGPMIDDQPSCLLFAKCLKPLVDWKPFALCLPGITQSDVNIIDKKKRNAHLMKMALHKRWLQNELARTIEDKVTDPTAGRSTNDDMEVSTSIANPGPITGNPKDILRTHSVKLTDAIATNLYRVTDTLYDEGLIPLDTKRDMYSLTGENELRKTGKLLITLQATLESSLNPEQYLIDICHVLINQQHCTLTNIATSILHQLNKDTPRPSVSSTSQAMEIRSSHEQEIQFPRKEDEINIQNSLSKIESNFTSLMVRVNEVFIKCVAENPDLLHRIKLWLKNSDHLTDHISIVAKIPDTKTIEEIFDSIRPIYDCIDCDLIMDMCQTLIPEEQEIANELNTHHEDAENFYSSTTIEQLKKNLENLYEPYLANDISIMPKMIIKLQNRWSGIKMKGLKRLIGKMLPLDSKQSILQYIEIIPGSVTIHYYALDFTADSLIKYNGRKLQFMHLIGIFTLYINDHPVLQKDENKNFTFELALLEAVTAGNNETVEFLLQLETVNIDHTNEEGKTALMLACERGHEDIVHSLLSAGANVNIQDNKGWTALMMAATDALKRLVATYTVGNTSTPVTKKLNPGPMIDDQPTCFSFTKCLESLDDWEPFAFCLPGGITQLDVDIIKRKGSSYLRMEALHKRWLQVNPTASWRDVINALKLCKENELARTIDDKVTDPTAGRSTNDDMEVSTSNANPGPITGNPKDILRTHSVKLVHAISVNLYNVTDALHAKELVPQQTKEEVHVLGVTNTEKSSKLVNVIEQQLESSLNPEQYLIDICHVLINQQHRTLTDIATSILHQLDKDTPHPSMLSTSEAMPKNERFHEQEILFKTKEEETKTHDSLKEIEKNFTSLMVKVKKAFISYVAQEPNSLDTVKDWLKNSCYLTNHKSIDTEIDDARTIEKICDTIHPLYDCIDFELIMDMCEKFIPEEDELAKELNAHHENAENFYSSTTIKQLKNELENLYKPYLAIGLTKMPKMIIKLQNRWNEEKMKGLKRLIGKMLPLDSKQSILQHIEIIPGSVTIHYYVLDITADSLIEYTGGKLQFMRLIGIFSLYINDHPVLQEDENMNFTFELALLEAVTAGNNEAVEFLLQLETVIRSGTIGQSIPDNVSSHVVLPSPVDDISNTPVTNIRGQSDVAKPISSIPDDQGYADNMRQHYKHQPITGNTPSAILKMNYDTLVDAITNNLYRITNGLYAKGLIPMETVNNIQTAIGISHLLKSSQLVSVIKRQLESSLNPEQYLIDICHVLINQQHRTLTDIATSILHQLGQSTPDNVTSISSIPDDVQGYADNMRQHYKHQPIVATDWPPRIGKDFFGRLALVEKQDSSTQAESAWHMLRGQVDKTVKLTENKEISVEDVLRPTDSSLSLRVVIDGPPGIGKTTLCRKLLNMWSNGPLPHQQYDLVLYCPLRNSKIATATTLADLFVCQLNRYKNVPEWFEGRDGEGLLIIFDGWDELSEQFRQSSLAASIIYKEKLDQCSVIVTSRSYASSSLLKMDTLSRHVQVIGFSKKEISTVIIQTLQKDTKLAQKIIQYLHSKSNLDSESDDESDEINKDSQLAVKLINDLKLRNDVQSLCYVPLVCSMVILVYCKEGGHLPTTLTQLYQNFILQTIRRHVKRRDINPHSLGSLSSLPSQLAKPLQEMCQLAYTNLANTTMTFCSHQLQSLSEAVKEDYLGLMTRFTEYDEEKYQFLHLSIQEFLAAWWIAKHEKKTEEVFKDHFDDDHFRMCLRFVAGLTHLEHESYQQYFNIQQLDLQCEREPFFGFETCHPSYFYQNPEIRFGILDHIIFDDFDNVPILLLQLLYESQNTTLCQVLAQSINNHSLCLVRVSLSLFDWLCLSYCINNSNTTWNHLDLGRVYKQELSVFTAGLTNNSLQTQCKRLEAELFDPTDELIHKLLQSSLLYNIQECYCLLFKGQYVPCLVLLQFLNLPQLKILHLIMASPTIPTVDNAYYTDKCTELEKCIEMNSTLQEMKIEYNGRNTTSTIISVIIRGVTRNKTITSLTMLVPYAAAPPLPDGVRSY</sequence>
<dbReference type="PROSITE" id="PS50088">
    <property type="entry name" value="ANK_REPEAT"/>
    <property type="match status" value="1"/>
</dbReference>
<proteinExistence type="predicted"/>
<keyword evidence="1" id="KW-0040">ANK repeat</keyword>
<dbReference type="Gene3D" id="3.40.50.300">
    <property type="entry name" value="P-loop containing nucleotide triphosphate hydrolases"/>
    <property type="match status" value="1"/>
</dbReference>
<dbReference type="SUPFAM" id="SSF48403">
    <property type="entry name" value="Ankyrin repeat"/>
    <property type="match status" value="1"/>
</dbReference>
<dbReference type="InterPro" id="IPR007111">
    <property type="entry name" value="NACHT_NTPase"/>
</dbReference>
<evidence type="ECO:0008006" key="6">
    <source>
        <dbReference type="Google" id="ProtNLM"/>
    </source>
</evidence>
<dbReference type="SMART" id="SM00248">
    <property type="entry name" value="ANK"/>
    <property type="match status" value="3"/>
</dbReference>
<name>A0A1X7TA25_AMPQE</name>
<evidence type="ECO:0000259" key="3">
    <source>
        <dbReference type="PROSITE" id="PS50209"/>
    </source>
</evidence>
<feature type="region of interest" description="Disordered" evidence="2">
    <location>
        <begin position="749"/>
        <end position="778"/>
    </location>
</feature>
<dbReference type="PANTHER" id="PTHR46844">
    <property type="entry name" value="SLR5058 PROTEIN"/>
    <property type="match status" value="1"/>
</dbReference>
<evidence type="ECO:0000256" key="2">
    <source>
        <dbReference type="SAM" id="MobiDB-lite"/>
    </source>
</evidence>
<feature type="repeat" description="ANK" evidence="1">
    <location>
        <begin position="590"/>
        <end position="622"/>
    </location>
</feature>
<reference evidence="5" key="1">
    <citation type="submission" date="2017-05" db="UniProtKB">
        <authorList>
            <consortium name="EnsemblMetazoa"/>
        </authorList>
    </citation>
    <scope>IDENTIFICATION</scope>
</reference>
<protein>
    <recommendedName>
        <fullName evidence="6">NACHT domain-containing protein</fullName>
    </recommendedName>
</protein>
<dbReference type="PROSITE" id="PS50297">
    <property type="entry name" value="ANK_REP_REGION"/>
    <property type="match status" value="1"/>
</dbReference>
<dbReference type="PROSITE" id="PS50837">
    <property type="entry name" value="NACHT"/>
    <property type="match status" value="1"/>
</dbReference>
<dbReference type="InterPro" id="IPR027417">
    <property type="entry name" value="P-loop_NTPase"/>
</dbReference>
<dbReference type="eggNOG" id="KOG0505">
    <property type="taxonomic scope" value="Eukaryota"/>
</dbReference>
<dbReference type="Pfam" id="PF12796">
    <property type="entry name" value="Ank_2"/>
    <property type="match status" value="1"/>
</dbReference>
<evidence type="ECO:0000256" key="1">
    <source>
        <dbReference type="PROSITE-ProRule" id="PRU00023"/>
    </source>
</evidence>
<dbReference type="Gene3D" id="1.25.40.20">
    <property type="entry name" value="Ankyrin repeat-containing domain"/>
    <property type="match status" value="1"/>
</dbReference>
<dbReference type="PROSITE" id="PS50209">
    <property type="entry name" value="CARD"/>
    <property type="match status" value="1"/>
</dbReference>
<dbReference type="OrthoDB" id="539213at2759"/>
<dbReference type="Pfam" id="PF05729">
    <property type="entry name" value="NACHT"/>
    <property type="match status" value="1"/>
</dbReference>